<feature type="transmembrane region" description="Helical" evidence="1">
    <location>
        <begin position="93"/>
        <end position="114"/>
    </location>
</feature>
<keyword evidence="3" id="KW-1185">Reference proteome</keyword>
<sequence length="116" mass="12404">MAILTPYSNDTNSDIITNNINEINLLFILALANNAAVAINIIKTSSLILLTKKSGTLFSKLAKIEISASLDSLLVSTLTFISCVILLSTDTLLLLLLLLFLYIGSVIGFNMALVGT</sequence>
<organismHost>
    <name type="scientific">Amsacta</name>
    <dbReference type="NCBI Taxonomy" id="340055"/>
</organismHost>
<evidence type="ECO:0000313" key="2">
    <source>
        <dbReference type="EMBL" id="AAG02864.1"/>
    </source>
</evidence>
<name>Q9EMP1_AMEPV</name>
<dbReference type="GeneID" id="1494748"/>
<evidence type="ECO:0000313" key="3">
    <source>
        <dbReference type="Proteomes" id="UP000000872"/>
    </source>
</evidence>
<feature type="transmembrane region" description="Helical" evidence="1">
    <location>
        <begin position="70"/>
        <end position="87"/>
    </location>
</feature>
<keyword evidence="1" id="KW-1133">Transmembrane helix</keyword>
<reference evidence="2 3" key="1">
    <citation type="journal article" date="2000" name="Virology">
        <title>Complete genomic sequence of the Amsacta moorei entomopoxvirus: analysis and comparison with other poxviruses.</title>
        <authorList>
            <person name="Bawden A.L."/>
            <person name="Glassberg K.J."/>
            <person name="Diggans J."/>
            <person name="Shaw R."/>
            <person name="Farmerie W."/>
            <person name="Moyer R.W."/>
        </authorList>
    </citation>
    <scope>NUCLEOTIDE SEQUENCE [LARGE SCALE GENOMIC DNA]</scope>
</reference>
<dbReference type="Proteomes" id="UP000000872">
    <property type="component" value="Segment"/>
</dbReference>
<dbReference type="RefSeq" id="NP_064940.1">
    <property type="nucleotide sequence ID" value="NC_002520.1"/>
</dbReference>
<keyword evidence="1" id="KW-0812">Transmembrane</keyword>
<dbReference type="KEGG" id="vg:1494748"/>
<organism evidence="2 3">
    <name type="scientific">Amsacta moorei entomopoxvirus</name>
    <name type="common">AmEPV</name>
    <dbReference type="NCBI Taxonomy" id="28321"/>
    <lineage>
        <taxon>Viruses</taxon>
        <taxon>Varidnaviria</taxon>
        <taxon>Bamfordvirae</taxon>
        <taxon>Nucleocytoviricota</taxon>
        <taxon>Pokkesviricetes</taxon>
        <taxon>Chitovirales</taxon>
        <taxon>Poxviridae</taxon>
        <taxon>Entomopoxvirinae</taxon>
        <taxon>Betaentomopoxvirus</taxon>
    </lineage>
</organism>
<gene>
    <name evidence="2" type="primary">AMV158</name>
</gene>
<evidence type="ECO:0000256" key="1">
    <source>
        <dbReference type="SAM" id="Phobius"/>
    </source>
</evidence>
<proteinExistence type="predicted"/>
<protein>
    <submittedName>
        <fullName evidence="2">AMV158</fullName>
    </submittedName>
</protein>
<dbReference type="EMBL" id="AF250284">
    <property type="protein sequence ID" value="AAG02864.1"/>
    <property type="molecule type" value="Genomic_DNA"/>
</dbReference>
<keyword evidence="1" id="KW-0472">Membrane</keyword>
<feature type="transmembrane region" description="Helical" evidence="1">
    <location>
        <begin position="25"/>
        <end position="50"/>
    </location>
</feature>
<accession>Q9EMP1</accession>